<keyword evidence="1" id="KW-1133">Transmembrane helix</keyword>
<feature type="transmembrane region" description="Helical" evidence="1">
    <location>
        <begin position="226"/>
        <end position="244"/>
    </location>
</feature>
<evidence type="ECO:0000256" key="2">
    <source>
        <dbReference type="SAM" id="SignalP"/>
    </source>
</evidence>
<dbReference type="EMBL" id="SLUL01000003">
    <property type="protein sequence ID" value="TCL51878.1"/>
    <property type="molecule type" value="Genomic_DNA"/>
</dbReference>
<sequence length="248" mass="28461">MKKWLFFCMALIVVFNFAPHDALAYSYGDPNEEAVAEAYKEMVAKLENNRFDEAKAIYETVQKEIDMHMGPEPSEVILEALEKKDKQLVIDSMRKVLVLNIARRLENVEKNFEKYDTSKRLLAKAFATYEALSPVVQEKNRELDQKLKKEFDQALQSLGNPGLFGVGKKESNIEQFKKSKETILSSLQKEFKLKSLEVGHFSESDLERLASAKKKEWTDLSKVKNWIPLIVIVVIIGAVVVYAVRKKK</sequence>
<evidence type="ECO:0000256" key="1">
    <source>
        <dbReference type="SAM" id="Phobius"/>
    </source>
</evidence>
<keyword evidence="1" id="KW-0472">Membrane</keyword>
<proteinExistence type="predicted"/>
<protein>
    <recommendedName>
        <fullName evidence="5">Extracellular protein</fullName>
    </recommendedName>
</protein>
<feature type="chain" id="PRO_5020866994" description="Extracellular protein" evidence="2">
    <location>
        <begin position="25"/>
        <end position="248"/>
    </location>
</feature>
<dbReference type="RefSeq" id="WP_132947580.1">
    <property type="nucleotide sequence ID" value="NZ_SLUL01000003.1"/>
</dbReference>
<evidence type="ECO:0008006" key="5">
    <source>
        <dbReference type="Google" id="ProtNLM"/>
    </source>
</evidence>
<evidence type="ECO:0000313" key="3">
    <source>
        <dbReference type="EMBL" id="TCL51878.1"/>
    </source>
</evidence>
<organism evidence="3 4">
    <name type="scientific">Thermolongibacillus altinsuensis</name>
    <dbReference type="NCBI Taxonomy" id="575256"/>
    <lineage>
        <taxon>Bacteria</taxon>
        <taxon>Bacillati</taxon>
        <taxon>Bacillota</taxon>
        <taxon>Bacilli</taxon>
        <taxon>Bacillales</taxon>
        <taxon>Anoxybacillaceae</taxon>
        <taxon>Thermolongibacillus</taxon>
    </lineage>
</organism>
<gene>
    <name evidence="3" type="ORF">EDD69_103120</name>
</gene>
<reference evidence="3 4" key="1">
    <citation type="submission" date="2019-03" db="EMBL/GenBank/DDBJ databases">
        <title>Genomic Encyclopedia of Type Strains, Phase IV (KMG-IV): sequencing the most valuable type-strain genomes for metagenomic binning, comparative biology and taxonomic classification.</title>
        <authorList>
            <person name="Goeker M."/>
        </authorList>
    </citation>
    <scope>NUCLEOTIDE SEQUENCE [LARGE SCALE GENOMIC DNA]</scope>
    <source>
        <strain evidence="3 4">DSM 24979</strain>
    </source>
</reference>
<dbReference type="AlphaFoldDB" id="A0A4R1QJX2"/>
<keyword evidence="2" id="KW-0732">Signal</keyword>
<keyword evidence="1" id="KW-0812">Transmembrane</keyword>
<evidence type="ECO:0000313" key="4">
    <source>
        <dbReference type="Proteomes" id="UP000295658"/>
    </source>
</evidence>
<dbReference type="OrthoDB" id="2111742at2"/>
<feature type="signal peptide" evidence="2">
    <location>
        <begin position="1"/>
        <end position="24"/>
    </location>
</feature>
<keyword evidence="4" id="KW-1185">Reference proteome</keyword>
<comment type="caution">
    <text evidence="3">The sequence shown here is derived from an EMBL/GenBank/DDBJ whole genome shotgun (WGS) entry which is preliminary data.</text>
</comment>
<name>A0A4R1QJX2_9BACL</name>
<accession>A0A4R1QJX2</accession>
<dbReference type="Proteomes" id="UP000295658">
    <property type="component" value="Unassembled WGS sequence"/>
</dbReference>